<protein>
    <submittedName>
        <fullName evidence="1">Endoribonuclease dicer-like protein</fullName>
    </submittedName>
</protein>
<dbReference type="Proteomes" id="UP001164539">
    <property type="component" value="Chromosome 10"/>
</dbReference>
<keyword evidence="2" id="KW-1185">Reference proteome</keyword>
<gene>
    <name evidence="1" type="ORF">OWV82_018797</name>
</gene>
<organism evidence="1 2">
    <name type="scientific">Melia azedarach</name>
    <name type="common">Chinaberry tree</name>
    <dbReference type="NCBI Taxonomy" id="155640"/>
    <lineage>
        <taxon>Eukaryota</taxon>
        <taxon>Viridiplantae</taxon>
        <taxon>Streptophyta</taxon>
        <taxon>Embryophyta</taxon>
        <taxon>Tracheophyta</taxon>
        <taxon>Spermatophyta</taxon>
        <taxon>Magnoliopsida</taxon>
        <taxon>eudicotyledons</taxon>
        <taxon>Gunneridae</taxon>
        <taxon>Pentapetalae</taxon>
        <taxon>rosids</taxon>
        <taxon>malvids</taxon>
        <taxon>Sapindales</taxon>
        <taxon>Meliaceae</taxon>
        <taxon>Melia</taxon>
    </lineage>
</organism>
<reference evidence="1 2" key="1">
    <citation type="journal article" date="2023" name="Science">
        <title>Complex scaffold remodeling in plant triterpene biosynthesis.</title>
        <authorList>
            <person name="De La Pena R."/>
            <person name="Hodgson H."/>
            <person name="Liu J.C."/>
            <person name="Stephenson M.J."/>
            <person name="Martin A.C."/>
            <person name="Owen C."/>
            <person name="Harkess A."/>
            <person name="Leebens-Mack J."/>
            <person name="Jimenez L.E."/>
            <person name="Osbourn A."/>
            <person name="Sattely E.S."/>
        </authorList>
    </citation>
    <scope>NUCLEOTIDE SEQUENCE [LARGE SCALE GENOMIC DNA]</scope>
    <source>
        <strain evidence="2">cv. JPN11</strain>
        <tissue evidence="1">Leaf</tissue>
    </source>
</reference>
<dbReference type="EMBL" id="CM051403">
    <property type="protein sequence ID" value="KAJ4708927.1"/>
    <property type="molecule type" value="Genomic_DNA"/>
</dbReference>
<name>A0ACC1XDT3_MELAZ</name>
<evidence type="ECO:0000313" key="1">
    <source>
        <dbReference type="EMBL" id="KAJ4708927.1"/>
    </source>
</evidence>
<evidence type="ECO:0000313" key="2">
    <source>
        <dbReference type="Proteomes" id="UP001164539"/>
    </source>
</evidence>
<sequence>MHSTMKDHNPLKRSFSETISPNATIMNFNGHDDGVETPSSPTISKNFIPRNYQLKVFEVAKRTNTIAVLETGAGKTMIAVMLIKDIAQAIKSNGFKKLIIFLAPTVHLVHQQCDVIKVNTDVEVEEYYGAKGIDEWNLNSWEKEINKNDVLVMTPQILLDALRKAFLSLEMVCFIVIDECHHATGNHPYTKIMKEFYHKSNNKPKIFGMTASPVVRKGVSSAMDCEGQISELESILDSQIYTIEDRTEMEVYVPSAKETCRFYDQSRFNSLDLKAKLEVSWSKFDASLSKLQGSLQNCYQDMDDKHKTLQKQLSNYHAKILYCLDELGLICAYEAVKICLEKAPNTKEECEVYRESSFQCKYFLEEILCIIGESLPLGDEIFLHAGFDYSKAVELGYISPKLHELLRLFLSFGGATQVLCLIFVERIIAAKVVERFVKKVTSLAHFTVSYLTGSTTSVDALAPKMQQEILELFRCGKVNLLFATDVIEEGIHVPNCSCVIRFDLPKTVRSYIQSRGRARQNNSQFVLMLERGNMKQRDKLFDIIRSERSVTDTAVSRDPNAWTLKAYTCGKTDTYVVPATGASVTADSSVSLIYRYCEKLPGDKYYTPKPIFKYQLSEDSYECEMTLPSNAPFQTIVGPTSRNKNLSKQLVCLEACKKLHQVGALNDHLLPFIEETSENNCIPKKQESVPGAGTTKRKELHGTTPIRALSGSWGENNHVILNAYKFDFACSIITEMYSGFVLLIESKLDDDVGNLELQLYLVSKTVKATVSSCGQVHLDAEQISKAKCFQELLFNGLFGRLYVKSQSSEISSEFLLKRETKSLWSSSNMYLLLPLELSNTHGEGSWRINWTGINACASLAELLKEKFYLGAKHQNDCGGNMSSYRTSSCETECKDMDKIHLANCSEDAKCLKNMVVLAIHTGKIYSIVEVVSNTSAESPFDGNADDKGSKYSTYKNYFNKKYGIVLMHPGQPLLRLKQSHNPHNLLVNFNDEGGSGKASQVIEKSQMHVHMPPELLVQVDIPISVIKSLYLLPSLMQRLESLMLASQLREEIKYESGFNTSSSLILEALTTLRCCENFSMERLELLGDSVLKYSVSCHLFLAYPKKHEGQLSARRSWAVCNSTLHKLGTDRKLQGYIRDSAFDPRRWVAPGQLSIRPVPCECAVDASEVPLDGKFFTDDTKVVVGKTCDMGHRWMVSKTIADCVEALIGAYYVAGGLIAALHVMKWLGVDADFEPSLLVDAITSASLRSYIPRTNEIEEIESKIGYKFTVKFLLQEAITHASVQECYCYQRLEFLGDSVLDLIITWHLYQSHTDIDPGELTDLRSASVNNEHFAQAAVRKNLYKHLQHCSTLLLSQITEYLKSFPEPSDTSSGPGIKAPKALGDLVESIAGAVLIDSKLNLYELWRIFKPLLSPIVTPDQLQLPPLRELNELCDSLGYFIKEKCTQKGEMVHAELRLQLKDALLVGQGQERNRKAAKGKAASQLLKILEKKGISKGASETRKLASNHFGDSSPLDSSNNVCRQTTEEDLPEPPAHKKHKGSEIDVLASDSSNKAYCTTISTPVIAPINMRKGGPRTSLFQLCKTMLWPMPTFETSENKSRTEMVIGEGSKKRTGFNSFISEIILHIPGFGNVKCTGEFRADKKSSFDSAALVMLHELERQGKLIISSS</sequence>
<proteinExistence type="predicted"/>
<accession>A0ACC1XDT3</accession>
<comment type="caution">
    <text evidence="1">The sequence shown here is derived from an EMBL/GenBank/DDBJ whole genome shotgun (WGS) entry which is preliminary data.</text>
</comment>